<reference evidence="2" key="2">
    <citation type="submission" date="2018-10" db="UniProtKB">
        <authorList>
            <consortium name="EnsemblPlants"/>
        </authorList>
    </citation>
    <scope>IDENTIFICATION</scope>
</reference>
<name>A0A3B6LJF8_WHEAT</name>
<reference evidence="2" key="1">
    <citation type="submission" date="2018-08" db="EMBL/GenBank/DDBJ databases">
        <authorList>
            <person name="Rossello M."/>
        </authorList>
    </citation>
    <scope>NUCLEOTIDE SEQUENCE [LARGE SCALE GENOMIC DNA]</scope>
    <source>
        <strain evidence="2">cv. Chinese Spring</strain>
    </source>
</reference>
<dbReference type="Gramene" id="TraesARI7B03G04178870.1">
    <property type="protein sequence ID" value="TraesARI7B03G04178870.1"/>
    <property type="gene ID" value="TraesARI7B03G04178870"/>
</dbReference>
<dbReference type="Gramene" id="TraesNOR5B03G02885980.1">
    <property type="protein sequence ID" value="TraesNOR5B03G02885980.1"/>
    <property type="gene ID" value="TraesNOR5B03G02885980"/>
</dbReference>
<gene>
    <name evidence="2" type="primary">LOC123103033</name>
</gene>
<dbReference type="PaxDb" id="4565-Traes_5BL_AAB2860F4.1"/>
<protein>
    <recommendedName>
        <fullName evidence="1">DUF6598 domain-containing protein</fullName>
    </recommendedName>
</protein>
<sequence length="315" mass="35717">MLHSWRNLDHVPRSAYQSWIMAQNIMGVKDKKKWGKPNWLCHITEEISREAKRWGTKEVLVRHPADNVRSTFIFKNSSHRDGAIYKRSFALRKLCRVTDRDEMRDYVDSLLNYIVKRSRDDPIIAQQGSLIEMTGPKRGIAMNSPVLVEFDMRIKTGDKEEDDLTLIDGATDYCNLTIPSVSFTNRINGDCGAVDITLARIYNAVEATIDVLILKVQNGFNLSLSSFVLVGGSDQEIPLFRGTTAESCGLRRYVIAVKMDTWMQLKFKVSQNGSKNDHLERSCYFKANIHGCACQQIVLQHAALSVKVTWSTVPA</sequence>
<evidence type="ECO:0000313" key="2">
    <source>
        <dbReference type="EnsemblPlants" id="TraesCS5B02G133000.1"/>
    </source>
</evidence>
<dbReference type="Gramene" id="TraesCS5B03G0366800.1">
    <property type="protein sequence ID" value="TraesCS5B03G0366800.1.CDS"/>
    <property type="gene ID" value="TraesCS5B03G0366800"/>
</dbReference>
<feature type="domain" description="DUF6598" evidence="1">
    <location>
        <begin position="103"/>
        <end position="308"/>
    </location>
</feature>
<dbReference type="Gramene" id="TraesWEE_scaffold_058837_01G000200.1">
    <property type="protein sequence ID" value="TraesWEE_scaffold_058837_01G000200.1"/>
    <property type="gene ID" value="TraesWEE_scaffold_058837_01G000200"/>
</dbReference>
<dbReference type="Gramene" id="TraesROB_scaffold_061310_01G000100.1">
    <property type="protein sequence ID" value="TraesROB_scaffold_061310_01G000100.1"/>
    <property type="gene ID" value="TraesROB_scaffold_061310_01G000100"/>
</dbReference>
<dbReference type="PANTHER" id="PTHR33065">
    <property type="entry name" value="OS07G0486400 PROTEIN"/>
    <property type="match status" value="1"/>
</dbReference>
<dbReference type="Gramene" id="TraesLAC5B03G02812530.1">
    <property type="protein sequence ID" value="TraesLAC5B03G02812530.1"/>
    <property type="gene ID" value="TraesLAC5B03G02812530"/>
</dbReference>
<organism evidence="2">
    <name type="scientific">Triticum aestivum</name>
    <name type="common">Wheat</name>
    <dbReference type="NCBI Taxonomy" id="4565"/>
    <lineage>
        <taxon>Eukaryota</taxon>
        <taxon>Viridiplantae</taxon>
        <taxon>Streptophyta</taxon>
        <taxon>Embryophyta</taxon>
        <taxon>Tracheophyta</taxon>
        <taxon>Spermatophyta</taxon>
        <taxon>Magnoliopsida</taxon>
        <taxon>Liliopsida</taxon>
        <taxon>Poales</taxon>
        <taxon>Poaceae</taxon>
        <taxon>BOP clade</taxon>
        <taxon>Pooideae</taxon>
        <taxon>Triticodae</taxon>
        <taxon>Triticeae</taxon>
        <taxon>Triticinae</taxon>
        <taxon>Triticum</taxon>
    </lineage>
</organism>
<keyword evidence="3" id="KW-1185">Reference proteome</keyword>
<proteinExistence type="predicted"/>
<dbReference type="Gramene" id="TraesMAC5B03G02858510.1">
    <property type="protein sequence ID" value="TraesMAC5B03G02858510.1"/>
    <property type="gene ID" value="TraesMAC5B03G02858510"/>
</dbReference>
<dbReference type="InterPro" id="IPR046533">
    <property type="entry name" value="DUF6598"/>
</dbReference>
<dbReference type="AlphaFoldDB" id="A0A3B6LJF8"/>
<dbReference type="Gramene" id="TraesCLE_scaffold_062341_01G000100.1">
    <property type="protein sequence ID" value="TraesCLE_scaffold_062341_01G000100.1"/>
    <property type="gene ID" value="TraesCLE_scaffold_062341_01G000100"/>
</dbReference>
<evidence type="ECO:0000313" key="3">
    <source>
        <dbReference type="Proteomes" id="UP000019116"/>
    </source>
</evidence>
<dbReference type="OrthoDB" id="664446at2759"/>
<dbReference type="PANTHER" id="PTHR33065:SF19">
    <property type="entry name" value="OS11G0130700 PROTEIN"/>
    <property type="match status" value="1"/>
</dbReference>
<dbReference type="Gramene" id="TraesCS5B02G133000.1">
    <property type="protein sequence ID" value="TraesCS5B02G133000.1"/>
    <property type="gene ID" value="TraesCS5B02G133000"/>
</dbReference>
<dbReference type="STRING" id="4565.A0A3B6LJF8"/>
<dbReference type="Gramene" id="TraesLDM5B03G02861310.1">
    <property type="protein sequence ID" value="TraesLDM5B03G02861310.1"/>
    <property type="gene ID" value="TraesLDM5B03G02861310"/>
</dbReference>
<accession>A0A3B6LJF8</accession>
<dbReference type="Gramene" id="TraesCAD_scaffold_034044_01G000100.1">
    <property type="protein sequence ID" value="TraesCAD_scaffold_034044_01G000100.1"/>
    <property type="gene ID" value="TraesCAD_scaffold_034044_01G000100"/>
</dbReference>
<dbReference type="EnsemblPlants" id="TraesCS5B02G133000.1">
    <property type="protein sequence ID" value="TraesCS5B02G133000.1"/>
    <property type="gene ID" value="TraesCS5B02G133000"/>
</dbReference>
<dbReference type="OMA" id="AKQQECA"/>
<dbReference type="Pfam" id="PF20241">
    <property type="entry name" value="DUF6598"/>
    <property type="match status" value="1"/>
</dbReference>
<dbReference type="Proteomes" id="UP000019116">
    <property type="component" value="Chromosome 5B"/>
</dbReference>
<evidence type="ECO:0000259" key="1">
    <source>
        <dbReference type="Pfam" id="PF20241"/>
    </source>
</evidence>